<name>A0A9P5YCU7_9AGAR</name>
<evidence type="ECO:0000313" key="8">
    <source>
        <dbReference type="Proteomes" id="UP000807353"/>
    </source>
</evidence>
<keyword evidence="3 6" id="KW-1133">Transmembrane helix</keyword>
<evidence type="ECO:0000313" key="7">
    <source>
        <dbReference type="EMBL" id="KAF9466335.1"/>
    </source>
</evidence>
<feature type="compositionally biased region" description="Basic and acidic residues" evidence="5">
    <location>
        <begin position="332"/>
        <end position="348"/>
    </location>
</feature>
<proteinExistence type="predicted"/>
<organism evidence="7 8">
    <name type="scientific">Collybia nuda</name>
    <dbReference type="NCBI Taxonomy" id="64659"/>
    <lineage>
        <taxon>Eukaryota</taxon>
        <taxon>Fungi</taxon>
        <taxon>Dikarya</taxon>
        <taxon>Basidiomycota</taxon>
        <taxon>Agaricomycotina</taxon>
        <taxon>Agaricomycetes</taxon>
        <taxon>Agaricomycetidae</taxon>
        <taxon>Agaricales</taxon>
        <taxon>Tricholomatineae</taxon>
        <taxon>Clitocybaceae</taxon>
        <taxon>Collybia</taxon>
    </lineage>
</organism>
<feature type="region of interest" description="Disordered" evidence="5">
    <location>
        <begin position="1"/>
        <end position="26"/>
    </location>
</feature>
<gene>
    <name evidence="7" type="ORF">BDZ94DRAFT_211604</name>
</gene>
<feature type="transmembrane region" description="Helical" evidence="6">
    <location>
        <begin position="108"/>
        <end position="127"/>
    </location>
</feature>
<dbReference type="Proteomes" id="UP000807353">
    <property type="component" value="Unassembled WGS sequence"/>
</dbReference>
<comment type="subcellular location">
    <subcellularLocation>
        <location evidence="1">Membrane</location>
        <topology evidence="1">Multi-pass membrane protein</topology>
    </subcellularLocation>
</comment>
<dbReference type="OrthoDB" id="266518at2759"/>
<feature type="transmembrane region" description="Helical" evidence="6">
    <location>
        <begin position="75"/>
        <end position="96"/>
    </location>
</feature>
<dbReference type="GO" id="GO:0005783">
    <property type="term" value="C:endoplasmic reticulum"/>
    <property type="evidence" value="ECO:0007669"/>
    <property type="project" value="TreeGrafter"/>
</dbReference>
<reference evidence="7" key="1">
    <citation type="submission" date="2020-11" db="EMBL/GenBank/DDBJ databases">
        <authorList>
            <consortium name="DOE Joint Genome Institute"/>
            <person name="Ahrendt S."/>
            <person name="Riley R."/>
            <person name="Andreopoulos W."/>
            <person name="Labutti K."/>
            <person name="Pangilinan J."/>
            <person name="Ruiz-Duenas F.J."/>
            <person name="Barrasa J.M."/>
            <person name="Sanchez-Garcia M."/>
            <person name="Camarero S."/>
            <person name="Miyauchi S."/>
            <person name="Serrano A."/>
            <person name="Linde D."/>
            <person name="Babiker R."/>
            <person name="Drula E."/>
            <person name="Ayuso-Fernandez I."/>
            <person name="Pacheco R."/>
            <person name="Padilla G."/>
            <person name="Ferreira P."/>
            <person name="Barriuso J."/>
            <person name="Kellner H."/>
            <person name="Castanera R."/>
            <person name="Alfaro M."/>
            <person name="Ramirez L."/>
            <person name="Pisabarro A.G."/>
            <person name="Kuo A."/>
            <person name="Tritt A."/>
            <person name="Lipzen A."/>
            <person name="He G."/>
            <person name="Yan M."/>
            <person name="Ng V."/>
            <person name="Cullen D."/>
            <person name="Martin F."/>
            <person name="Rosso M.-N."/>
            <person name="Henrissat B."/>
            <person name="Hibbett D."/>
            <person name="Martinez A.T."/>
            <person name="Grigoriev I.V."/>
        </authorList>
    </citation>
    <scope>NUCLEOTIDE SEQUENCE</scope>
    <source>
        <strain evidence="7">CBS 247.69</strain>
    </source>
</reference>
<evidence type="ECO:0000256" key="1">
    <source>
        <dbReference type="ARBA" id="ARBA00004141"/>
    </source>
</evidence>
<dbReference type="PANTHER" id="PTHR21389:SF0">
    <property type="entry name" value="ETOPOSIDE-INDUCED PROTEIN 2.4 HOMOLOG"/>
    <property type="match status" value="1"/>
</dbReference>
<feature type="transmembrane region" description="Helical" evidence="6">
    <location>
        <begin position="166"/>
        <end position="185"/>
    </location>
</feature>
<keyword evidence="8" id="KW-1185">Reference proteome</keyword>
<dbReference type="InterPro" id="IPR059112">
    <property type="entry name" value="CysZ/EI24"/>
</dbReference>
<comment type="caution">
    <text evidence="7">The sequence shown here is derived from an EMBL/GenBank/DDBJ whole genome shotgun (WGS) entry which is preliminary data.</text>
</comment>
<protein>
    <submittedName>
        <fullName evidence="7">Etoposide-induced protein 2.4-domain-containing protein</fullName>
    </submittedName>
</protein>
<dbReference type="GO" id="GO:0016020">
    <property type="term" value="C:membrane"/>
    <property type="evidence" value="ECO:0007669"/>
    <property type="project" value="UniProtKB-SubCell"/>
</dbReference>
<dbReference type="Pfam" id="PF07264">
    <property type="entry name" value="EI24"/>
    <property type="match status" value="1"/>
</dbReference>
<accession>A0A9P5YCU7</accession>
<evidence type="ECO:0000256" key="2">
    <source>
        <dbReference type="ARBA" id="ARBA00022692"/>
    </source>
</evidence>
<dbReference type="AlphaFoldDB" id="A0A9P5YCU7"/>
<keyword evidence="4 6" id="KW-0472">Membrane</keyword>
<evidence type="ECO:0000256" key="5">
    <source>
        <dbReference type="SAM" id="MobiDB-lite"/>
    </source>
</evidence>
<evidence type="ECO:0000256" key="6">
    <source>
        <dbReference type="SAM" id="Phobius"/>
    </source>
</evidence>
<sequence>MSVSSNPKRRLQSYQYPPSHTSSRSTYPSFLSIQISLRLQLTWAWRGLYDAFRWNVVISAVVDDAEIRANIYKSLLLNSLSLVSIYIFDLLLLPLVQGQQKWFHRNIGWFYQALWLFPVVGTSFYFNSTWCSTIAKRTYTLQHGSQAGTQQSVTYTGMLTAIATSAYRVVMVFTSVILSFALRSIPYIGPLAGFIFLCWLDAYYCFEFVWIARGMSLSRRVRHLEERWAYYFAFGLPSAALCTFATGLANVAIFALVFPMFIILATHGRPVPLDPYNPLPQDNSDTPQHPSPFVPIRIPVFGIIMWLNDLIVRILSVGGGPSKRSSTSRNRAISDDARENVEDGDTTKLVKANYGPNVPVRPTRGRINIGRRKED</sequence>
<evidence type="ECO:0000256" key="3">
    <source>
        <dbReference type="ARBA" id="ARBA00022989"/>
    </source>
</evidence>
<feature type="region of interest" description="Disordered" evidence="5">
    <location>
        <begin position="319"/>
        <end position="375"/>
    </location>
</feature>
<keyword evidence="2 6" id="KW-0812">Transmembrane</keyword>
<feature type="transmembrane region" description="Helical" evidence="6">
    <location>
        <begin position="296"/>
        <end position="315"/>
    </location>
</feature>
<dbReference type="GO" id="GO:0016236">
    <property type="term" value="P:macroautophagy"/>
    <property type="evidence" value="ECO:0007669"/>
    <property type="project" value="TreeGrafter"/>
</dbReference>
<dbReference type="EMBL" id="MU150242">
    <property type="protein sequence ID" value="KAF9466335.1"/>
    <property type="molecule type" value="Genomic_DNA"/>
</dbReference>
<evidence type="ECO:0000256" key="4">
    <source>
        <dbReference type="ARBA" id="ARBA00023136"/>
    </source>
</evidence>
<feature type="transmembrane region" description="Helical" evidence="6">
    <location>
        <begin position="191"/>
        <end position="210"/>
    </location>
</feature>
<dbReference type="PANTHER" id="PTHR21389">
    <property type="entry name" value="P53 INDUCED PROTEIN"/>
    <property type="match status" value="1"/>
</dbReference>
<feature type="transmembrane region" description="Helical" evidence="6">
    <location>
        <begin position="231"/>
        <end position="264"/>
    </location>
</feature>